<dbReference type="NCBIfam" id="NF033594">
    <property type="entry name" value="transpos_ISNCY_2"/>
    <property type="match status" value="1"/>
</dbReference>
<gene>
    <name evidence="3" type="ORF">BS411_20420</name>
</gene>
<dbReference type="Gene3D" id="3.30.420.10">
    <property type="entry name" value="Ribonuclease H-like superfamily/Ribonuclease H"/>
    <property type="match status" value="1"/>
</dbReference>
<dbReference type="GO" id="GO:0003676">
    <property type="term" value="F:nucleic acid binding"/>
    <property type="evidence" value="ECO:0007669"/>
    <property type="project" value="InterPro"/>
</dbReference>
<dbReference type="Pfam" id="PF13518">
    <property type="entry name" value="HTH_28"/>
    <property type="match status" value="1"/>
</dbReference>
<dbReference type="PANTHER" id="PTHR35004">
    <property type="entry name" value="TRANSPOSASE RV3428C-RELATED"/>
    <property type="match status" value="1"/>
</dbReference>
<dbReference type="AlphaFoldDB" id="A0A2T7AY73"/>
<feature type="compositionally biased region" description="Basic residues" evidence="1">
    <location>
        <begin position="428"/>
        <end position="438"/>
    </location>
</feature>
<dbReference type="InterPro" id="IPR012337">
    <property type="entry name" value="RNaseH-like_sf"/>
</dbReference>
<protein>
    <submittedName>
        <fullName evidence="3">ISNCY family transposase</fullName>
    </submittedName>
</protein>
<dbReference type="PANTHER" id="PTHR35004:SF7">
    <property type="entry name" value="INTEGRASE PROTEIN"/>
    <property type="match status" value="1"/>
</dbReference>
<evidence type="ECO:0000259" key="2">
    <source>
        <dbReference type="PROSITE" id="PS50994"/>
    </source>
</evidence>
<evidence type="ECO:0000256" key="1">
    <source>
        <dbReference type="SAM" id="MobiDB-lite"/>
    </source>
</evidence>
<comment type="caution">
    <text evidence="3">The sequence shown here is derived from an EMBL/GenBank/DDBJ whole genome shotgun (WGS) entry which is preliminary data.</text>
</comment>
<dbReference type="InterPro" id="IPR047797">
    <property type="entry name" value="ISNCY_transpos"/>
</dbReference>
<dbReference type="SUPFAM" id="SSF46689">
    <property type="entry name" value="Homeodomain-like"/>
    <property type="match status" value="1"/>
</dbReference>
<dbReference type="GO" id="GO:0015074">
    <property type="term" value="P:DNA integration"/>
    <property type="evidence" value="ECO:0007669"/>
    <property type="project" value="InterPro"/>
</dbReference>
<dbReference type="PROSITE" id="PS50994">
    <property type="entry name" value="INTEGRASE"/>
    <property type="match status" value="1"/>
</dbReference>
<evidence type="ECO:0000313" key="3">
    <source>
        <dbReference type="EMBL" id="PUX17477.1"/>
    </source>
</evidence>
<dbReference type="InterPro" id="IPR001584">
    <property type="entry name" value="Integrase_cat-core"/>
</dbReference>
<feature type="region of interest" description="Disordered" evidence="1">
    <location>
        <begin position="413"/>
        <end position="447"/>
    </location>
</feature>
<dbReference type="InterPro" id="IPR009057">
    <property type="entry name" value="Homeodomain-like_sf"/>
</dbReference>
<dbReference type="OrthoDB" id="5655881at2"/>
<proteinExistence type="predicted"/>
<dbReference type="InterPro" id="IPR036397">
    <property type="entry name" value="RNaseH_sf"/>
</dbReference>
<dbReference type="EMBL" id="MSAG01000042">
    <property type="protein sequence ID" value="PUX17477.1"/>
    <property type="molecule type" value="Genomic_DNA"/>
</dbReference>
<reference evidence="3" key="1">
    <citation type="submission" date="2016-12" db="EMBL/GenBank/DDBJ databases">
        <title>Analysis of the Molecular Diversity Among Cronobacter Species Isolated from Filth Flies Using a Pan Genomic DNA Microarray.</title>
        <authorList>
            <person name="Pava-Ripoll M."/>
            <person name="Tall B."/>
            <person name="Farber J."/>
            <person name="Fanning S."/>
            <person name="Lehner A."/>
            <person name="Stephan R."/>
            <person name="Pagotto F."/>
            <person name="Iverson C."/>
            <person name="Ziobro G."/>
            <person name="Miller A."/>
            <person name="Pearson R."/>
            <person name="Yan Q."/>
            <person name="Kim M."/>
            <person name="Jeong S."/>
            <person name="Park J."/>
            <person name="Jun S."/>
            <person name="Choi H."/>
            <person name="Chung T."/>
            <person name="Yoo Y."/>
            <person name="Park E."/>
            <person name="Hwang S."/>
            <person name="Lee B."/>
            <person name="Sathyamoorthy V."/>
            <person name="Carter L."/>
            <person name="Mammel M."/>
            <person name="Jackson S."/>
            <person name="Kothary M."/>
            <person name="Patel I."/>
            <person name="Grim C."/>
            <person name="Gopinath G."/>
            <person name="Gangiredla J."/>
            <person name="Chase H."/>
        </authorList>
    </citation>
    <scope>NUCLEOTIDE SEQUENCE [LARGE SCALE GENOMIC DNA]</scope>
    <source>
        <strain evidence="3">MOD1-Sh41s</strain>
    </source>
</reference>
<feature type="domain" description="Integrase catalytic" evidence="2">
    <location>
        <begin position="137"/>
        <end position="317"/>
    </location>
</feature>
<dbReference type="RefSeq" id="WP_075199578.1">
    <property type="nucleotide sequence ID" value="NZ_CP187985.1"/>
</dbReference>
<organism evidence="3">
    <name type="scientific">Cronobacter turicensis</name>
    <dbReference type="NCBI Taxonomy" id="413502"/>
    <lineage>
        <taxon>Bacteria</taxon>
        <taxon>Pseudomonadati</taxon>
        <taxon>Pseudomonadota</taxon>
        <taxon>Gammaproteobacteria</taxon>
        <taxon>Enterobacterales</taxon>
        <taxon>Enterobacteriaceae</taxon>
        <taxon>Cronobacter</taxon>
    </lineage>
</organism>
<name>A0A2T7AY73_9ENTR</name>
<accession>A0A2T7AY73</accession>
<sequence>MTAQKSGYFTLQEANRLKIIQDVIDGRMKTSRAAEHLGISPRQCRRLIARYRDEGPLGVTNRRTGQPSNNQLPAGMAEYALSIIQKHYSDFGPTLACEKLNEVHGVYLSKETVRKLMIQSSLWIPRRQRAPKIQQPRYRRPCIGELIQIDGCEHDWFEARGPKCTALVYVDDATSRLMQLRFVKSESTFTYFEATRGYIEKHGKPLSLYSDKASVFRINNKNATGGDGFTQFGRAMHELNIRTICAETSSAKGRVERAHLTLQDRLVKEFRLKGISSMSEANSYAETFMVDYNQRFAKAPRHDFDVHRPLEADDDLNACFTWRELRRVSKSLTVQYDKILYLIEDSESSRRAIGKYIEVWHYPDGRKELHLNGSALPYSTYDRLSEIDQGDIIDNKRLGRTLDFIKIVQGNRDNNRSQSVPAGDGPSRRRTNKNKGKSQRSLNEDDMLNALKELQSKSEEIFPKRGK</sequence>
<dbReference type="InterPro" id="IPR055247">
    <property type="entry name" value="InsJ-like_HTH"/>
</dbReference>
<dbReference type="SUPFAM" id="SSF53098">
    <property type="entry name" value="Ribonuclease H-like"/>
    <property type="match status" value="1"/>
</dbReference>